<feature type="region of interest" description="Disordered" evidence="1">
    <location>
        <begin position="149"/>
        <end position="170"/>
    </location>
</feature>
<feature type="compositionally biased region" description="Polar residues" evidence="1">
    <location>
        <begin position="112"/>
        <end position="125"/>
    </location>
</feature>
<dbReference type="EMBL" id="WIGO01000093">
    <property type="protein sequence ID" value="KAF6830518.1"/>
    <property type="molecule type" value="Genomic_DNA"/>
</dbReference>
<proteinExistence type="predicted"/>
<feature type="region of interest" description="Disordered" evidence="1">
    <location>
        <begin position="102"/>
        <end position="136"/>
    </location>
</feature>
<evidence type="ECO:0000313" key="3">
    <source>
        <dbReference type="Proteomes" id="UP000654918"/>
    </source>
</evidence>
<dbReference type="Proteomes" id="UP000654918">
    <property type="component" value="Unassembled WGS sequence"/>
</dbReference>
<evidence type="ECO:0000313" key="2">
    <source>
        <dbReference type="EMBL" id="KAF6830518.1"/>
    </source>
</evidence>
<reference evidence="2" key="1">
    <citation type="journal article" date="2020" name="Phytopathology">
        <title>Genome Sequence Resources of Colletotrichum truncatum, C. plurivorum, C. musicola, and C. sojae: Four Species Pathogenic to Soybean (Glycine max).</title>
        <authorList>
            <person name="Rogerio F."/>
            <person name="Boufleur T.R."/>
            <person name="Ciampi-Guillardi M."/>
            <person name="Sukno S.A."/>
            <person name="Thon M.R."/>
            <person name="Massola Junior N.S."/>
            <person name="Baroncelli R."/>
        </authorList>
    </citation>
    <scope>NUCLEOTIDE SEQUENCE</scope>
    <source>
        <strain evidence="2">LFN00145</strain>
    </source>
</reference>
<accession>A0A8H6KFX2</accession>
<comment type="caution">
    <text evidence="2">The sequence shown here is derived from an EMBL/GenBank/DDBJ whole genome shotgun (WGS) entry which is preliminary data.</text>
</comment>
<dbReference type="AlphaFoldDB" id="A0A8H6KFX2"/>
<protein>
    <submittedName>
        <fullName evidence="2">Uncharacterized protein</fullName>
    </submittedName>
</protein>
<keyword evidence="3" id="KW-1185">Reference proteome</keyword>
<gene>
    <name evidence="2" type="ORF">CPLU01_07317</name>
</gene>
<sequence length="293" mass="32076">MGQTPAGGMAYTGRYLLVNLGPRELQKFSRVGPSSPRSSDGTYWTTQYVSPSRTGGNMVGVFLRRRRCGYAWNARKKPIQGQVQPTGTLSSEAQKTTRRPAFPKNYTFRSPAFNTDQLRNTTNLDPSPDDPVPSIRTRVRIRNKRQLCESATTRGRQPASPAVAKTSADCSPRSTLSDCPLIASPKTGRGRVWSYEFSSYTPLPLVSGRGMEGSLHLVRLASSSVGQPSPTAAFIIGSPHRPGVHPQPHNGLAVIDHENKRRFEDTWHQWTSASPPILASYSARRTGSVGKGI</sequence>
<evidence type="ECO:0000256" key="1">
    <source>
        <dbReference type="SAM" id="MobiDB-lite"/>
    </source>
</evidence>
<organism evidence="2 3">
    <name type="scientific">Colletotrichum plurivorum</name>
    <dbReference type="NCBI Taxonomy" id="2175906"/>
    <lineage>
        <taxon>Eukaryota</taxon>
        <taxon>Fungi</taxon>
        <taxon>Dikarya</taxon>
        <taxon>Ascomycota</taxon>
        <taxon>Pezizomycotina</taxon>
        <taxon>Sordariomycetes</taxon>
        <taxon>Hypocreomycetidae</taxon>
        <taxon>Glomerellales</taxon>
        <taxon>Glomerellaceae</taxon>
        <taxon>Colletotrichum</taxon>
        <taxon>Colletotrichum orchidearum species complex</taxon>
    </lineage>
</organism>
<name>A0A8H6KFX2_9PEZI</name>